<keyword evidence="3 8" id="KW-0812">Transmembrane</keyword>
<sequence>MRGVTMIQEVDLTPERVSEAERLVDVEGADVSASSLPPMPEPDDRVFWQAAGGVVIVGGTIAGIVAAVHIFSWLLGGEPAWFWWMVHGIIHTLAAMAIVAHAGLLYVDPGVVPRTPFTTEPVPPGVAERLRSGEPLDGLDNQKLESDPDASYCVRCCVWRRPQHHRYYCGNFVGALFPDCDRAAAQACKVLTLGEKSAAHHCRQCGRCVVEFDHHCGVLGRCIAGSGCWSGNMRFFLLLLLCGQFAAATCLVAFLYTMYAYFGWQGMRWLGVGFACYLCVGVCVMAAM</sequence>
<feature type="transmembrane region" description="Helical" evidence="8">
    <location>
        <begin position="235"/>
        <end position="262"/>
    </location>
</feature>
<evidence type="ECO:0000256" key="4">
    <source>
        <dbReference type="ARBA" id="ARBA00022989"/>
    </source>
</evidence>
<dbReference type="GO" id="GO:0005794">
    <property type="term" value="C:Golgi apparatus"/>
    <property type="evidence" value="ECO:0007669"/>
    <property type="project" value="TreeGrafter"/>
</dbReference>
<dbReference type="PANTHER" id="PTHR22883">
    <property type="entry name" value="ZINC FINGER DHHC DOMAIN CONTAINING PROTEIN"/>
    <property type="match status" value="1"/>
</dbReference>
<keyword evidence="4 8" id="KW-1133">Transmembrane helix</keyword>
<evidence type="ECO:0000256" key="1">
    <source>
        <dbReference type="ARBA" id="ARBA00004141"/>
    </source>
</evidence>
<gene>
    <name evidence="10" type="ORF">Ctob_009665</name>
</gene>
<accession>A0A0M0JXK5</accession>
<evidence type="ECO:0000313" key="11">
    <source>
        <dbReference type="Proteomes" id="UP000037460"/>
    </source>
</evidence>
<evidence type="ECO:0000256" key="8">
    <source>
        <dbReference type="RuleBase" id="RU079119"/>
    </source>
</evidence>
<dbReference type="EMBL" id="JWZX01002138">
    <property type="protein sequence ID" value="KOO30873.1"/>
    <property type="molecule type" value="Genomic_DNA"/>
</dbReference>
<dbReference type="EC" id="2.3.1.225" evidence="8"/>
<evidence type="ECO:0000313" key="10">
    <source>
        <dbReference type="EMBL" id="KOO30873.1"/>
    </source>
</evidence>
<proteinExistence type="inferred from homology"/>
<feature type="transmembrane region" description="Helical" evidence="8">
    <location>
        <begin position="268"/>
        <end position="287"/>
    </location>
</feature>
<feature type="non-terminal residue" evidence="10">
    <location>
        <position position="288"/>
    </location>
</feature>
<evidence type="ECO:0000256" key="6">
    <source>
        <dbReference type="ARBA" id="ARBA00023315"/>
    </source>
</evidence>
<dbReference type="AlphaFoldDB" id="A0A0M0JXK5"/>
<dbReference type="GO" id="GO:0006612">
    <property type="term" value="P:protein targeting to membrane"/>
    <property type="evidence" value="ECO:0007669"/>
    <property type="project" value="TreeGrafter"/>
</dbReference>
<evidence type="ECO:0000256" key="2">
    <source>
        <dbReference type="ARBA" id="ARBA00022679"/>
    </source>
</evidence>
<dbReference type="InterPro" id="IPR039859">
    <property type="entry name" value="PFA4/ZDH16/20/ERF2-like"/>
</dbReference>
<comment type="domain">
    <text evidence="8">The DHHC domain is required for palmitoyltransferase activity.</text>
</comment>
<comment type="catalytic activity">
    <reaction evidence="8">
        <text>L-cysteinyl-[protein] + hexadecanoyl-CoA = S-hexadecanoyl-L-cysteinyl-[protein] + CoA</text>
        <dbReference type="Rhea" id="RHEA:36683"/>
        <dbReference type="Rhea" id="RHEA-COMP:10131"/>
        <dbReference type="Rhea" id="RHEA-COMP:11032"/>
        <dbReference type="ChEBI" id="CHEBI:29950"/>
        <dbReference type="ChEBI" id="CHEBI:57287"/>
        <dbReference type="ChEBI" id="CHEBI:57379"/>
        <dbReference type="ChEBI" id="CHEBI:74151"/>
        <dbReference type="EC" id="2.3.1.225"/>
    </reaction>
</comment>
<comment type="subcellular location">
    <subcellularLocation>
        <location evidence="1">Membrane</location>
        <topology evidence="1">Multi-pass membrane protein</topology>
    </subcellularLocation>
</comment>
<keyword evidence="6 8" id="KW-0012">Acyltransferase</keyword>
<dbReference type="PANTHER" id="PTHR22883:SF23">
    <property type="entry name" value="PALMITOYLTRANSFERASE ZDHHC6"/>
    <property type="match status" value="1"/>
</dbReference>
<keyword evidence="11" id="KW-1185">Reference proteome</keyword>
<feature type="transmembrane region" description="Helical" evidence="8">
    <location>
        <begin position="81"/>
        <end position="107"/>
    </location>
</feature>
<name>A0A0M0JXK5_9EUKA</name>
<keyword evidence="2 8" id="KW-0808">Transferase</keyword>
<feature type="transmembrane region" description="Helical" evidence="8">
    <location>
        <begin position="46"/>
        <end position="75"/>
    </location>
</feature>
<comment type="similarity">
    <text evidence="7">Belongs to the DHHC palmitoyltransferase family. PFA5 subfamily.</text>
</comment>
<evidence type="ECO:0000256" key="5">
    <source>
        <dbReference type="ARBA" id="ARBA00023136"/>
    </source>
</evidence>
<reference evidence="11" key="1">
    <citation type="journal article" date="2015" name="PLoS Genet.">
        <title>Genome Sequence and Transcriptome Analyses of Chrysochromulina tobin: Metabolic Tools for Enhanced Algal Fitness in the Prominent Order Prymnesiales (Haptophyceae).</title>
        <authorList>
            <person name="Hovde B.T."/>
            <person name="Deodato C.R."/>
            <person name="Hunsperger H.M."/>
            <person name="Ryken S.A."/>
            <person name="Yost W."/>
            <person name="Jha R.K."/>
            <person name="Patterson J."/>
            <person name="Monnat R.J. Jr."/>
            <person name="Barlow S.B."/>
            <person name="Starkenburg S.R."/>
            <person name="Cattolico R.A."/>
        </authorList>
    </citation>
    <scope>NUCLEOTIDE SEQUENCE</scope>
    <source>
        <strain evidence="11">CCMP291</strain>
    </source>
</reference>
<evidence type="ECO:0000256" key="3">
    <source>
        <dbReference type="ARBA" id="ARBA00022692"/>
    </source>
</evidence>
<dbReference type="GO" id="GO:0005783">
    <property type="term" value="C:endoplasmic reticulum"/>
    <property type="evidence" value="ECO:0007669"/>
    <property type="project" value="TreeGrafter"/>
</dbReference>
<keyword evidence="5 8" id="KW-0472">Membrane</keyword>
<comment type="caution">
    <text evidence="10">The sequence shown here is derived from an EMBL/GenBank/DDBJ whole genome shotgun (WGS) entry which is preliminary data.</text>
</comment>
<evidence type="ECO:0000256" key="7">
    <source>
        <dbReference type="ARBA" id="ARBA00038298"/>
    </source>
</evidence>
<dbReference type="Proteomes" id="UP000037460">
    <property type="component" value="Unassembled WGS sequence"/>
</dbReference>
<feature type="domain" description="Palmitoyltransferase DHHC" evidence="9">
    <location>
        <begin position="186"/>
        <end position="262"/>
    </location>
</feature>
<dbReference type="PROSITE" id="PS50216">
    <property type="entry name" value="DHHC"/>
    <property type="match status" value="1"/>
</dbReference>
<dbReference type="GO" id="GO:0019706">
    <property type="term" value="F:protein-cysteine S-palmitoyltransferase activity"/>
    <property type="evidence" value="ECO:0007669"/>
    <property type="project" value="UniProtKB-EC"/>
</dbReference>
<dbReference type="OrthoDB" id="4096362at2759"/>
<dbReference type="InterPro" id="IPR001594">
    <property type="entry name" value="Palmitoyltrfase_DHHC"/>
</dbReference>
<protein>
    <recommendedName>
        <fullName evidence="8">Palmitoyltransferase</fullName>
        <ecNumber evidence="8">2.3.1.225</ecNumber>
    </recommendedName>
</protein>
<dbReference type="GO" id="GO:0016020">
    <property type="term" value="C:membrane"/>
    <property type="evidence" value="ECO:0007669"/>
    <property type="project" value="UniProtKB-SubCell"/>
</dbReference>
<organism evidence="10 11">
    <name type="scientific">Chrysochromulina tobinii</name>
    <dbReference type="NCBI Taxonomy" id="1460289"/>
    <lineage>
        <taxon>Eukaryota</taxon>
        <taxon>Haptista</taxon>
        <taxon>Haptophyta</taxon>
        <taxon>Prymnesiophyceae</taxon>
        <taxon>Prymnesiales</taxon>
        <taxon>Chrysochromulinaceae</taxon>
        <taxon>Chrysochromulina</taxon>
    </lineage>
</organism>
<evidence type="ECO:0000259" key="9">
    <source>
        <dbReference type="Pfam" id="PF01529"/>
    </source>
</evidence>
<dbReference type="Pfam" id="PF01529">
    <property type="entry name" value="DHHC"/>
    <property type="match status" value="1"/>
</dbReference>